<dbReference type="AlphaFoldDB" id="A0A4P6F952"/>
<name>A0A4P6F952_9MICO</name>
<dbReference type="Pfam" id="PF12770">
    <property type="entry name" value="CHAT"/>
    <property type="match status" value="1"/>
</dbReference>
<dbReference type="OrthoDB" id="8253226at2"/>
<dbReference type="InterPro" id="IPR024983">
    <property type="entry name" value="CHAT_dom"/>
</dbReference>
<reference evidence="2 3" key="1">
    <citation type="submission" date="2019-01" db="EMBL/GenBank/DDBJ databases">
        <title>Genome sequencing of strain FW100M-8.</title>
        <authorList>
            <person name="Heo J."/>
            <person name="Kim S.-J."/>
            <person name="Kim J.-S."/>
            <person name="Hong S.-B."/>
            <person name="Kwon S.-W."/>
        </authorList>
    </citation>
    <scope>NUCLEOTIDE SEQUENCE [LARGE SCALE GENOMIC DNA]</scope>
    <source>
        <strain evidence="2 3">FW100M-8</strain>
    </source>
</reference>
<accession>A0A4P6F952</accession>
<evidence type="ECO:0000313" key="3">
    <source>
        <dbReference type="Proteomes" id="UP000291259"/>
    </source>
</evidence>
<sequence>MIISADDVSEYLAPQTEGVRLVVEIDRMSDSKREARATVDGVTLAAAVEIDTRLGSIEDAPQTANAYTSGDTGSERLGSTLFGALFAGPLSSAWAQAVSLARGGRGLRLVISSPDPNIQALPWELMRDSPSSPRPFALADGWAIERETPRKYGDATIAPAGVAPADLRALALTTDVGVDQQQDPLILRERFSPTHIDVVADIDKRQLLGRLSRPDASIVHILASGLTVRRGTQHLVVRGNTAPEEITAAELRDAIEESPVRARLLVLAGCDTDLVAAGIATVMPNVIGMRGKITDSGCADFLRGLYQALAAGATIDQAVASGRAQQVGFSRSLADEWALPVAFIGDPSPLVVPSPSASAPATDAVERGVLALTEPESSADQIILDMKVSNLQALKEQWSSVEDEALPSFIRDQIAVLDDEVDRLGNGTRR</sequence>
<gene>
    <name evidence="2" type="ORF">ET445_00740</name>
</gene>
<protein>
    <submittedName>
        <fullName evidence="2">CHAT domain-containing protein</fullName>
    </submittedName>
</protein>
<dbReference type="EMBL" id="CP035491">
    <property type="protein sequence ID" value="QAY72076.1"/>
    <property type="molecule type" value="Genomic_DNA"/>
</dbReference>
<dbReference type="RefSeq" id="WP_129187931.1">
    <property type="nucleotide sequence ID" value="NZ_CP035491.1"/>
</dbReference>
<evidence type="ECO:0000313" key="2">
    <source>
        <dbReference type="EMBL" id="QAY72076.1"/>
    </source>
</evidence>
<dbReference type="KEGG" id="agf:ET445_00740"/>
<keyword evidence="3" id="KW-1185">Reference proteome</keyword>
<proteinExistence type="predicted"/>
<dbReference type="Proteomes" id="UP000291259">
    <property type="component" value="Chromosome"/>
</dbReference>
<feature type="domain" description="CHAT" evidence="1">
    <location>
        <begin position="76"/>
        <end position="323"/>
    </location>
</feature>
<evidence type="ECO:0000259" key="1">
    <source>
        <dbReference type="Pfam" id="PF12770"/>
    </source>
</evidence>
<organism evidence="2 3">
    <name type="scientific">Agromyces protaetiae</name>
    <dbReference type="NCBI Taxonomy" id="2509455"/>
    <lineage>
        <taxon>Bacteria</taxon>
        <taxon>Bacillati</taxon>
        <taxon>Actinomycetota</taxon>
        <taxon>Actinomycetes</taxon>
        <taxon>Micrococcales</taxon>
        <taxon>Microbacteriaceae</taxon>
        <taxon>Agromyces</taxon>
    </lineage>
</organism>